<dbReference type="SMART" id="SM00267">
    <property type="entry name" value="GGDEF"/>
    <property type="match status" value="1"/>
</dbReference>
<evidence type="ECO:0000313" key="3">
    <source>
        <dbReference type="EMBL" id="SDW77795.1"/>
    </source>
</evidence>
<keyword evidence="1" id="KW-1133">Transmembrane helix</keyword>
<reference evidence="3 4" key="1">
    <citation type="submission" date="2016-10" db="EMBL/GenBank/DDBJ databases">
        <authorList>
            <person name="de Groot N.N."/>
        </authorList>
    </citation>
    <scope>NUCLEOTIDE SEQUENCE [LARGE SCALE GENOMIC DNA]</scope>
    <source>
        <strain evidence="3 4">S3b</strain>
    </source>
</reference>
<dbReference type="EMBL" id="FNNF01000051">
    <property type="protein sequence ID" value="SDW77795.1"/>
    <property type="molecule type" value="Genomic_DNA"/>
</dbReference>
<dbReference type="Gene3D" id="3.30.70.270">
    <property type="match status" value="1"/>
</dbReference>
<feature type="transmembrane region" description="Helical" evidence="1">
    <location>
        <begin position="63"/>
        <end position="87"/>
    </location>
</feature>
<dbReference type="CDD" id="cd01949">
    <property type="entry name" value="GGDEF"/>
    <property type="match status" value="1"/>
</dbReference>
<feature type="transmembrane region" description="Helical" evidence="1">
    <location>
        <begin position="99"/>
        <end position="123"/>
    </location>
</feature>
<evidence type="ECO:0000313" key="4">
    <source>
        <dbReference type="Proteomes" id="UP000182429"/>
    </source>
</evidence>
<dbReference type="AlphaFoldDB" id="A0A1H2WB98"/>
<evidence type="ECO:0000256" key="1">
    <source>
        <dbReference type="SAM" id="Phobius"/>
    </source>
</evidence>
<dbReference type="PANTHER" id="PTHR45138">
    <property type="entry name" value="REGULATORY COMPONENTS OF SENSORY TRANSDUCTION SYSTEM"/>
    <property type="match status" value="1"/>
</dbReference>
<feature type="transmembrane region" description="Helical" evidence="1">
    <location>
        <begin position="36"/>
        <end position="57"/>
    </location>
</feature>
<evidence type="ECO:0000259" key="2">
    <source>
        <dbReference type="PROSITE" id="PS50887"/>
    </source>
</evidence>
<dbReference type="Proteomes" id="UP000182429">
    <property type="component" value="Unassembled WGS sequence"/>
</dbReference>
<accession>A0A1H2WB98</accession>
<dbReference type="SUPFAM" id="SSF55073">
    <property type="entry name" value="Nucleotide cyclase"/>
    <property type="match status" value="1"/>
</dbReference>
<proteinExistence type="predicted"/>
<feature type="domain" description="GGDEF" evidence="2">
    <location>
        <begin position="254"/>
        <end position="387"/>
    </location>
</feature>
<sequence length="387" mass="44956">MFTYYSIILFISIMTMLILSLLVHENARHTSKQKRAFYKTHFVIIISAIMEWLGLLMNEAPSWTKYIHCLVKTIDYILTPAIAYFFINQVDSKLSVKKYMGILEIIDILIILLSVPFGWVFYIDQNNVYRHGPFYIVYPIIYVLMMILLIIGLLQYGRRFASSNKKSLFAIMLLTLVGIIFQETAGGFMRTGYLALAMGSTLLFIHFEEFCQQEMDEDGKAKTILLEKDALTDLYSRYAYNEQLKKHSNPPLSSTLCVLLIDINGLKMVNDTKGHEKGDELICETAHAIRKAIQSYGHVYRTGGDEFVVLLDLSSYTIKEFYDILKREFYAYKIKAIELSEINVAIGKAYAKDYPDFTLEQLVEVADRDMYKDKANYYRNKRHDRRK</sequence>
<dbReference type="InterPro" id="IPR050469">
    <property type="entry name" value="Diguanylate_Cyclase"/>
</dbReference>
<name>A0A1H2WB98_9FIRM</name>
<feature type="transmembrane region" description="Helical" evidence="1">
    <location>
        <begin position="6"/>
        <end position="24"/>
    </location>
</feature>
<dbReference type="InterPro" id="IPR043128">
    <property type="entry name" value="Rev_trsase/Diguanyl_cyclase"/>
</dbReference>
<organism evidence="3 4">
    <name type="scientific">Kandleria vitulina</name>
    <dbReference type="NCBI Taxonomy" id="1630"/>
    <lineage>
        <taxon>Bacteria</taxon>
        <taxon>Bacillati</taxon>
        <taxon>Bacillota</taxon>
        <taxon>Erysipelotrichia</taxon>
        <taxon>Erysipelotrichales</taxon>
        <taxon>Coprobacillaceae</taxon>
        <taxon>Kandleria</taxon>
    </lineage>
</organism>
<dbReference type="RefSeq" id="WP_074687339.1">
    <property type="nucleotide sequence ID" value="NZ_FNNF01000051.1"/>
</dbReference>
<feature type="transmembrane region" description="Helical" evidence="1">
    <location>
        <begin position="168"/>
        <end position="185"/>
    </location>
</feature>
<dbReference type="GO" id="GO:0043709">
    <property type="term" value="P:cell adhesion involved in single-species biofilm formation"/>
    <property type="evidence" value="ECO:0007669"/>
    <property type="project" value="TreeGrafter"/>
</dbReference>
<dbReference type="NCBIfam" id="TIGR00254">
    <property type="entry name" value="GGDEF"/>
    <property type="match status" value="1"/>
</dbReference>
<dbReference type="PANTHER" id="PTHR45138:SF6">
    <property type="entry name" value="DIGUANYLATE CYCLASE DGCN"/>
    <property type="match status" value="1"/>
</dbReference>
<gene>
    <name evidence="3" type="ORF">SAMN04487759_1514</name>
</gene>
<dbReference type="GO" id="GO:0052621">
    <property type="term" value="F:diguanylate cyclase activity"/>
    <property type="evidence" value="ECO:0007669"/>
    <property type="project" value="TreeGrafter"/>
</dbReference>
<dbReference type="InterPro" id="IPR029787">
    <property type="entry name" value="Nucleotide_cyclase"/>
</dbReference>
<dbReference type="Pfam" id="PF00990">
    <property type="entry name" value="GGDEF"/>
    <property type="match status" value="1"/>
</dbReference>
<dbReference type="GO" id="GO:0005886">
    <property type="term" value="C:plasma membrane"/>
    <property type="evidence" value="ECO:0007669"/>
    <property type="project" value="TreeGrafter"/>
</dbReference>
<feature type="transmembrane region" description="Helical" evidence="1">
    <location>
        <begin position="135"/>
        <end position="156"/>
    </location>
</feature>
<dbReference type="InterPro" id="IPR000160">
    <property type="entry name" value="GGDEF_dom"/>
</dbReference>
<keyword evidence="1" id="KW-0472">Membrane</keyword>
<keyword evidence="1" id="KW-0812">Transmembrane</keyword>
<dbReference type="GO" id="GO:1902201">
    <property type="term" value="P:negative regulation of bacterial-type flagellum-dependent cell motility"/>
    <property type="evidence" value="ECO:0007669"/>
    <property type="project" value="TreeGrafter"/>
</dbReference>
<dbReference type="OrthoDB" id="9804955at2"/>
<protein>
    <submittedName>
        <fullName evidence="3">Diguanylate cyclase (GGDEF) domain-containing protein</fullName>
    </submittedName>
</protein>
<dbReference type="PROSITE" id="PS50887">
    <property type="entry name" value="GGDEF"/>
    <property type="match status" value="1"/>
</dbReference>